<evidence type="ECO:0000259" key="22">
    <source>
        <dbReference type="PROSITE" id="PS51462"/>
    </source>
</evidence>
<dbReference type="SUPFAM" id="SSF55811">
    <property type="entry name" value="Nudix"/>
    <property type="match status" value="1"/>
</dbReference>
<dbReference type="GO" id="GO:0042262">
    <property type="term" value="P:DNA protection"/>
    <property type="evidence" value="ECO:0007669"/>
    <property type="project" value="InterPro"/>
</dbReference>
<evidence type="ECO:0000256" key="12">
    <source>
        <dbReference type="ARBA" id="ARBA00026218"/>
    </source>
</evidence>
<comment type="cofactor">
    <cofactor evidence="1">
        <name>Mg(2+)</name>
        <dbReference type="ChEBI" id="CHEBI:18420"/>
    </cofactor>
</comment>
<sequence length="179" mass="20243">MVGRRIREEKKVTVEATLCHIIDGNRLLLQRKAAGLFGEGMWNGVGGRLEEGEAPWEGAVREVREETGLRASNLRSHGVLSFYFGRRAVPDWVVHVFSTEMFRGALRPGEEGELRWFPLDEVPYDEMWQDDRHWLPLLLEGRRFSGSFYFSEDGTELLGFDLKPEPCTCLGASPAASTA</sequence>
<comment type="catalytic activity">
    <reaction evidence="9">
        <text>8-oxo-dGTP + H2O = 8-oxo-dGMP + diphosphate + H(+)</text>
        <dbReference type="Rhea" id="RHEA:31575"/>
        <dbReference type="ChEBI" id="CHEBI:15377"/>
        <dbReference type="ChEBI" id="CHEBI:15378"/>
        <dbReference type="ChEBI" id="CHEBI:33019"/>
        <dbReference type="ChEBI" id="CHEBI:63224"/>
        <dbReference type="ChEBI" id="CHEBI:77896"/>
    </reaction>
    <physiologicalReaction direction="left-to-right" evidence="9">
        <dbReference type="Rhea" id="RHEA:31576"/>
    </physiologicalReaction>
</comment>
<dbReference type="PRINTS" id="PR01403">
    <property type="entry name" value="8OXTPHPHTASE"/>
</dbReference>
<dbReference type="Proteomes" id="UP000037210">
    <property type="component" value="Unassembled WGS sequence"/>
</dbReference>
<proteinExistence type="inferred from homology"/>
<dbReference type="InterPro" id="IPR000086">
    <property type="entry name" value="NUDIX_hydrolase_dom"/>
</dbReference>
<keyword evidence="4" id="KW-0479">Metal-binding</keyword>
<dbReference type="PANTHER" id="PTHR43758">
    <property type="entry name" value="7,8-DIHYDRO-8-OXOGUANINE TRIPHOSPHATASE"/>
    <property type="match status" value="1"/>
</dbReference>
<evidence type="ECO:0000256" key="8">
    <source>
        <dbReference type="ARBA" id="ARBA00024459"/>
    </source>
</evidence>
<comment type="catalytic activity">
    <reaction evidence="7">
        <text>8-oxo-dATP + H2O = 8-oxo-dAMP + diphosphate + H(+)</text>
        <dbReference type="Rhea" id="RHEA:65396"/>
        <dbReference type="ChEBI" id="CHEBI:15377"/>
        <dbReference type="ChEBI" id="CHEBI:15378"/>
        <dbReference type="ChEBI" id="CHEBI:33019"/>
        <dbReference type="ChEBI" id="CHEBI:71361"/>
        <dbReference type="ChEBI" id="CHEBI:172871"/>
    </reaction>
    <physiologicalReaction direction="left-to-right" evidence="7">
        <dbReference type="Rhea" id="RHEA:65397"/>
    </physiologicalReaction>
</comment>
<evidence type="ECO:0000313" key="24">
    <source>
        <dbReference type="Proteomes" id="UP000037210"/>
    </source>
</evidence>
<evidence type="ECO:0000256" key="4">
    <source>
        <dbReference type="ARBA" id="ARBA00022723"/>
    </source>
</evidence>
<evidence type="ECO:0000256" key="5">
    <source>
        <dbReference type="ARBA" id="ARBA00022801"/>
    </source>
</evidence>
<accession>A0A0M0BRX6</accession>
<evidence type="ECO:0000256" key="2">
    <source>
        <dbReference type="ARBA" id="ARBA00005582"/>
    </source>
</evidence>
<comment type="subunit">
    <text evidence="3">Monomer.</text>
</comment>
<evidence type="ECO:0000256" key="13">
    <source>
        <dbReference type="ARBA" id="ARBA00029673"/>
    </source>
</evidence>
<evidence type="ECO:0000256" key="18">
    <source>
        <dbReference type="ARBA" id="ARBA00048002"/>
    </source>
</evidence>
<comment type="catalytic activity">
    <reaction evidence="20">
        <text>N(6)-methyl-dATP + H2O = N(6)-methyl-dAMP + diphosphate + H(+)</text>
        <dbReference type="Rhea" id="RHEA:67604"/>
        <dbReference type="ChEBI" id="CHEBI:15377"/>
        <dbReference type="ChEBI" id="CHEBI:15378"/>
        <dbReference type="ChEBI" id="CHEBI:33019"/>
        <dbReference type="ChEBI" id="CHEBI:169976"/>
        <dbReference type="ChEBI" id="CHEBI:172872"/>
    </reaction>
    <physiologicalReaction direction="left-to-right" evidence="20">
        <dbReference type="Rhea" id="RHEA:67605"/>
    </physiologicalReaction>
</comment>
<evidence type="ECO:0000256" key="15">
    <source>
        <dbReference type="ARBA" id="ARBA00030682"/>
    </source>
</evidence>
<evidence type="ECO:0000256" key="7">
    <source>
        <dbReference type="ARBA" id="ARBA00024448"/>
    </source>
</evidence>
<dbReference type="InterPro" id="IPR020084">
    <property type="entry name" value="NUDIX_hydrolase_CS"/>
</dbReference>
<organism evidence="23 24">
    <name type="scientific">miscellaneous Crenarchaeota group-15 archaeon DG-45</name>
    <dbReference type="NCBI Taxonomy" id="1685127"/>
    <lineage>
        <taxon>Archaea</taxon>
        <taxon>Candidatus Bathyarchaeota</taxon>
        <taxon>MCG-15</taxon>
    </lineage>
</organism>
<evidence type="ECO:0000256" key="10">
    <source>
        <dbReference type="ARBA" id="ARBA00024596"/>
    </source>
</evidence>
<comment type="catalytic activity">
    <reaction evidence="19">
        <text>O(6)-methyl-dGTP + H2O = O(6)-methyl-dGMP + diphosphate + H(+)</text>
        <dbReference type="Rhea" id="RHEA:67600"/>
        <dbReference type="ChEBI" id="CHEBI:15377"/>
        <dbReference type="ChEBI" id="CHEBI:15378"/>
        <dbReference type="ChEBI" id="CHEBI:33019"/>
        <dbReference type="ChEBI" id="CHEBI:169974"/>
        <dbReference type="ChEBI" id="CHEBI:169975"/>
    </reaction>
    <physiologicalReaction direction="left-to-right" evidence="19">
        <dbReference type="Rhea" id="RHEA:67601"/>
    </physiologicalReaction>
</comment>
<comment type="catalytic activity">
    <reaction evidence="8">
        <text>2-oxo-dATP + H2O = 2-oxo-dAMP + diphosphate + H(+)</text>
        <dbReference type="Rhea" id="RHEA:31583"/>
        <dbReference type="ChEBI" id="CHEBI:15377"/>
        <dbReference type="ChEBI" id="CHEBI:15378"/>
        <dbReference type="ChEBI" id="CHEBI:33019"/>
        <dbReference type="ChEBI" id="CHEBI:63212"/>
        <dbReference type="ChEBI" id="CHEBI:77897"/>
        <dbReference type="EC" id="3.6.1.56"/>
    </reaction>
    <physiologicalReaction direction="left-to-right" evidence="8">
        <dbReference type="Rhea" id="RHEA:31584"/>
    </physiologicalReaction>
</comment>
<comment type="function">
    <text evidence="21">Oxidized purine nucleoside triphosphate hydrolase which is a prominent sanitizer of the oxidized nucleotide pool. Catalyzes the hydrolysis of 2-oxo-dATP (2-hydroxy-dATP) into 2-oxo-dAMP. Also has a significant hydrolase activity toward 2-oxo-ATP, 8-oxo-dGTP and 8-oxo-dATP. Through the hydrolysis of oxidized purine nucleoside triphosphates, prevents their incorporation into DNA and the subsequent transversions A:T to C:G and G:C to T:A. Also catalyzes the hydrolysis of methylated purine nucleoside triphosphate preventing their integration into DNA. Through this antimutagenic activity protects cells from oxidative stress.</text>
</comment>
<evidence type="ECO:0000256" key="6">
    <source>
        <dbReference type="ARBA" id="ARBA00022842"/>
    </source>
</evidence>
<evidence type="ECO:0000256" key="17">
    <source>
        <dbReference type="ARBA" id="ARBA00032071"/>
    </source>
</evidence>
<keyword evidence="5" id="KW-0378">Hydrolase</keyword>
<evidence type="ECO:0000256" key="21">
    <source>
        <dbReference type="ARBA" id="ARBA00053094"/>
    </source>
</evidence>
<reference evidence="23 24" key="1">
    <citation type="submission" date="2015-06" db="EMBL/GenBank/DDBJ databases">
        <title>New insights into the roles of widespread benthic archaea in carbon and nitrogen cycling.</title>
        <authorList>
            <person name="Lazar C.S."/>
            <person name="Baker B.J."/>
            <person name="Seitz K.W."/>
            <person name="Hyde A.S."/>
            <person name="Dick G.J."/>
            <person name="Hinrichs K.-U."/>
            <person name="Teske A.P."/>
        </authorList>
    </citation>
    <scope>NUCLEOTIDE SEQUENCE [LARGE SCALE GENOMIC DNA]</scope>
    <source>
        <strain evidence="23">DG-45</strain>
    </source>
</reference>
<dbReference type="GO" id="GO:0005737">
    <property type="term" value="C:cytoplasm"/>
    <property type="evidence" value="ECO:0007669"/>
    <property type="project" value="TreeGrafter"/>
</dbReference>
<dbReference type="PROSITE" id="PS00893">
    <property type="entry name" value="NUDIX_BOX"/>
    <property type="match status" value="1"/>
</dbReference>
<comment type="catalytic activity">
    <reaction evidence="18">
        <text>N(6)-methyl-ATP + H2O = N(6)-methyl-AMP + diphosphate + H(+)</text>
        <dbReference type="Rhea" id="RHEA:67608"/>
        <dbReference type="ChEBI" id="CHEBI:15377"/>
        <dbReference type="ChEBI" id="CHEBI:15378"/>
        <dbReference type="ChEBI" id="CHEBI:33019"/>
        <dbReference type="ChEBI" id="CHEBI:144842"/>
        <dbReference type="ChEBI" id="CHEBI:172873"/>
    </reaction>
    <physiologicalReaction direction="left-to-right" evidence="18">
        <dbReference type="Rhea" id="RHEA:67609"/>
    </physiologicalReaction>
</comment>
<gene>
    <name evidence="23" type="ORF">AC482_02370</name>
</gene>
<dbReference type="Gene3D" id="3.90.79.10">
    <property type="entry name" value="Nucleoside Triphosphate Pyrophosphohydrolase"/>
    <property type="match status" value="1"/>
</dbReference>
<dbReference type="InterPro" id="IPR015797">
    <property type="entry name" value="NUDIX_hydrolase-like_dom_sf"/>
</dbReference>
<evidence type="ECO:0000313" key="23">
    <source>
        <dbReference type="EMBL" id="KON30956.1"/>
    </source>
</evidence>
<feature type="domain" description="Nudix hydrolase" evidence="22">
    <location>
        <begin position="12"/>
        <end position="143"/>
    </location>
</feature>
<evidence type="ECO:0000256" key="14">
    <source>
        <dbReference type="ARBA" id="ARBA00030634"/>
    </source>
</evidence>
<dbReference type="EC" id="3.6.1.56" evidence="11"/>
<dbReference type="InterPro" id="IPR003563">
    <property type="entry name" value="8ODP"/>
</dbReference>
<evidence type="ECO:0000256" key="3">
    <source>
        <dbReference type="ARBA" id="ARBA00011245"/>
    </source>
</evidence>
<dbReference type="GO" id="GO:0046872">
    <property type="term" value="F:metal ion binding"/>
    <property type="evidence" value="ECO:0007669"/>
    <property type="project" value="UniProtKB-KW"/>
</dbReference>
<evidence type="ECO:0000256" key="9">
    <source>
        <dbReference type="ARBA" id="ARBA00024486"/>
    </source>
</evidence>
<comment type="caution">
    <text evidence="23">The sequence shown here is derived from an EMBL/GenBank/DDBJ whole genome shotgun (WGS) entry which is preliminary data.</text>
</comment>
<dbReference type="Pfam" id="PF00293">
    <property type="entry name" value="NUDIX"/>
    <property type="match status" value="1"/>
</dbReference>
<dbReference type="GO" id="GO:0008413">
    <property type="term" value="F:8-oxo-7,8-dihydroguanosine triphosphate pyrophosphatase activity"/>
    <property type="evidence" value="ECO:0007669"/>
    <property type="project" value="InterPro"/>
</dbReference>
<evidence type="ECO:0000256" key="20">
    <source>
        <dbReference type="ARBA" id="ARBA00049032"/>
    </source>
</evidence>
<dbReference type="EMBL" id="LFWZ01000017">
    <property type="protein sequence ID" value="KON30956.1"/>
    <property type="molecule type" value="Genomic_DNA"/>
</dbReference>
<dbReference type="PANTHER" id="PTHR43758:SF2">
    <property type="entry name" value="OXIDIZED PURINE NUCLEOSIDE TRIPHOSPHATE HYDROLASE"/>
    <property type="match status" value="1"/>
</dbReference>
<dbReference type="PROSITE" id="PS51462">
    <property type="entry name" value="NUDIX"/>
    <property type="match status" value="1"/>
</dbReference>
<evidence type="ECO:0000256" key="1">
    <source>
        <dbReference type="ARBA" id="ARBA00001946"/>
    </source>
</evidence>
<dbReference type="GO" id="GO:0008828">
    <property type="term" value="F:dATP diphosphatase activity"/>
    <property type="evidence" value="ECO:0007669"/>
    <property type="project" value="UniProtKB-EC"/>
</dbReference>
<dbReference type="AlphaFoldDB" id="A0A0M0BRX6"/>
<name>A0A0M0BRX6_9ARCH</name>
<evidence type="ECO:0000256" key="11">
    <source>
        <dbReference type="ARBA" id="ARBA00026103"/>
    </source>
</evidence>
<comment type="catalytic activity">
    <reaction evidence="10">
        <text>2-oxo-ATP + H2O = 2-oxo-AMP + diphosphate + H(+)</text>
        <dbReference type="Rhea" id="RHEA:67392"/>
        <dbReference type="ChEBI" id="CHEBI:15377"/>
        <dbReference type="ChEBI" id="CHEBI:15378"/>
        <dbReference type="ChEBI" id="CHEBI:33019"/>
        <dbReference type="ChEBI" id="CHEBI:71395"/>
        <dbReference type="ChEBI" id="CHEBI:172878"/>
    </reaction>
    <physiologicalReaction direction="left-to-right" evidence="10">
        <dbReference type="Rhea" id="RHEA:67393"/>
    </physiologicalReaction>
</comment>
<evidence type="ECO:0000256" key="19">
    <source>
        <dbReference type="ARBA" id="ARBA00048894"/>
    </source>
</evidence>
<keyword evidence="6" id="KW-0460">Magnesium</keyword>
<protein>
    <recommendedName>
        <fullName evidence="12">Oxidized purine nucleoside triphosphate hydrolase</fullName>
        <ecNumber evidence="11">3.6.1.56</ecNumber>
    </recommendedName>
    <alternativeName>
        <fullName evidence="16">2-hydroxy-dATP diphosphatase</fullName>
    </alternativeName>
    <alternativeName>
        <fullName evidence="15">7,8-dihydro-8-oxoguanine triphosphatase</fullName>
    </alternativeName>
    <alternativeName>
        <fullName evidence="14">8-oxo-dGTPase</fullName>
    </alternativeName>
    <alternativeName>
        <fullName evidence="17">Methylated purine nucleoside triphosphate hydrolase</fullName>
    </alternativeName>
    <alternativeName>
        <fullName evidence="13">Nucleoside diphosphate-linked moiety X motif 1</fullName>
    </alternativeName>
</protein>
<comment type="similarity">
    <text evidence="2">Belongs to the Nudix hydrolase family.</text>
</comment>
<evidence type="ECO:0000256" key="16">
    <source>
        <dbReference type="ARBA" id="ARBA00031927"/>
    </source>
</evidence>
<dbReference type="CDD" id="cd03427">
    <property type="entry name" value="NUDIX_MTH1_Nudt1"/>
    <property type="match status" value="1"/>
</dbReference>